<evidence type="ECO:0000256" key="2">
    <source>
        <dbReference type="SAM" id="SignalP"/>
    </source>
</evidence>
<dbReference type="AlphaFoldDB" id="A0A8B2NW98"/>
<dbReference type="PIRSF" id="PIRSF006470">
    <property type="entry name" value="DctB"/>
    <property type="match status" value="1"/>
</dbReference>
<dbReference type="Gene3D" id="3.40.190.170">
    <property type="entry name" value="Bacterial extracellular solute-binding protein, family 7"/>
    <property type="match status" value="1"/>
</dbReference>
<evidence type="ECO:0008006" key="5">
    <source>
        <dbReference type="Google" id="ProtNLM"/>
    </source>
</evidence>
<dbReference type="GO" id="GO:0030288">
    <property type="term" value="C:outer membrane-bounded periplasmic space"/>
    <property type="evidence" value="ECO:0007669"/>
    <property type="project" value="InterPro"/>
</dbReference>
<reference evidence="3 4" key="1">
    <citation type="submission" date="2018-05" db="EMBL/GenBank/DDBJ databases">
        <title>Acuticoccus sediminis sp. nov., isolated from deep-sea sediment of Indian Ocean.</title>
        <authorList>
            <person name="Liu X."/>
            <person name="Lai Q."/>
            <person name="Du Y."/>
            <person name="Sun F."/>
            <person name="Zhang X."/>
            <person name="Wang S."/>
            <person name="Shao Z."/>
        </authorList>
    </citation>
    <scope>NUCLEOTIDE SEQUENCE [LARGE SCALE GENOMIC DNA]</scope>
    <source>
        <strain evidence="3 4">PTG4-2</strain>
    </source>
</reference>
<dbReference type="NCBIfam" id="NF037995">
    <property type="entry name" value="TRAP_S1"/>
    <property type="match status" value="1"/>
</dbReference>
<gene>
    <name evidence="3" type="ORF">DLJ53_11910</name>
</gene>
<dbReference type="RefSeq" id="WP_111345383.1">
    <property type="nucleotide sequence ID" value="NZ_JAIWKD010000002.1"/>
</dbReference>
<dbReference type="Pfam" id="PF03480">
    <property type="entry name" value="DctP"/>
    <property type="match status" value="1"/>
</dbReference>
<comment type="caution">
    <text evidence="3">The sequence shown here is derived from an EMBL/GenBank/DDBJ whole genome shotgun (WGS) entry which is preliminary data.</text>
</comment>
<evidence type="ECO:0000256" key="1">
    <source>
        <dbReference type="ARBA" id="ARBA00022729"/>
    </source>
</evidence>
<dbReference type="EMBL" id="QHHQ01000002">
    <property type="protein sequence ID" value="RAI02073.1"/>
    <property type="molecule type" value="Genomic_DNA"/>
</dbReference>
<dbReference type="GO" id="GO:0055085">
    <property type="term" value="P:transmembrane transport"/>
    <property type="evidence" value="ECO:0007669"/>
    <property type="project" value="InterPro"/>
</dbReference>
<dbReference type="InterPro" id="IPR018389">
    <property type="entry name" value="DctP_fam"/>
</dbReference>
<feature type="chain" id="PRO_5032767578" description="Tripartite ATP-independent transporter DctP family solute receptor" evidence="2">
    <location>
        <begin position="24"/>
        <end position="328"/>
    </location>
</feature>
<evidence type="ECO:0000313" key="4">
    <source>
        <dbReference type="Proteomes" id="UP000249590"/>
    </source>
</evidence>
<dbReference type="NCBIfam" id="TIGR00787">
    <property type="entry name" value="dctP"/>
    <property type="match status" value="1"/>
</dbReference>
<dbReference type="OrthoDB" id="8673861at2"/>
<proteinExistence type="predicted"/>
<dbReference type="PANTHER" id="PTHR33376">
    <property type="match status" value="1"/>
</dbReference>
<keyword evidence="1 2" id="KW-0732">Signal</keyword>
<dbReference type="InterPro" id="IPR038404">
    <property type="entry name" value="TRAP_DctP_sf"/>
</dbReference>
<organism evidence="3 4">
    <name type="scientific">Acuticoccus sediminis</name>
    <dbReference type="NCBI Taxonomy" id="2184697"/>
    <lineage>
        <taxon>Bacteria</taxon>
        <taxon>Pseudomonadati</taxon>
        <taxon>Pseudomonadota</taxon>
        <taxon>Alphaproteobacteria</taxon>
        <taxon>Hyphomicrobiales</taxon>
        <taxon>Amorphaceae</taxon>
        <taxon>Acuticoccus</taxon>
    </lineage>
</organism>
<name>A0A8B2NW98_9HYPH</name>
<dbReference type="CDD" id="cd13679">
    <property type="entry name" value="PBP2_TRAP_YiaO_like"/>
    <property type="match status" value="1"/>
</dbReference>
<dbReference type="PANTHER" id="PTHR33376:SF18">
    <property type="entry name" value="2,3-DIKETO-L-GULONATE-BINDING PERIPLASMIC PROTEIN YIAO"/>
    <property type="match status" value="1"/>
</dbReference>
<dbReference type="InterPro" id="IPR004682">
    <property type="entry name" value="TRAP_DctP"/>
</dbReference>
<dbReference type="Proteomes" id="UP000249590">
    <property type="component" value="Unassembled WGS sequence"/>
</dbReference>
<dbReference type="GO" id="GO:0030246">
    <property type="term" value="F:carbohydrate binding"/>
    <property type="evidence" value="ECO:0007669"/>
    <property type="project" value="TreeGrafter"/>
</dbReference>
<protein>
    <recommendedName>
        <fullName evidence="5">Tripartite ATP-independent transporter DctP family solute receptor</fullName>
    </recommendedName>
</protein>
<evidence type="ECO:0000313" key="3">
    <source>
        <dbReference type="EMBL" id="RAI02073.1"/>
    </source>
</evidence>
<dbReference type="SUPFAM" id="SSF53850">
    <property type="entry name" value="Periplasmic binding protein-like II"/>
    <property type="match status" value="1"/>
</dbReference>
<keyword evidence="4" id="KW-1185">Reference proteome</keyword>
<accession>A0A8B2NW98</accession>
<feature type="signal peptide" evidence="2">
    <location>
        <begin position="1"/>
        <end position="23"/>
    </location>
</feature>
<sequence length="328" mass="35858">MLRSRILLAASLCAASIVTGAQAETLRFGHYANTSDTPHKAALMFKWIVEDMTDKALEVEVYPAGELGNSANSLQGVRLGTIDITVTGNPYFTSFAPQVNVLDLPFLFESPEHAYRVLDGAVGDELMNSINAVGLQGLAFWEIGFRNLTNNKRPIHTPEDLKGLKLRTTPNPAHIEAFTILGANPAPMPFAELYSALQTGTVDGQENPTTHIYHSNFHEVQKYLSITEHAYTAAPLVMNASKFASLPEDQQEALRVAAKISAAYERELNRVLETSSLEAMTAAGVEIDMEPDVEAFRDLVAEKTRAMYSEKFGDDLLTKIDALAPSAQ</sequence>